<dbReference type="KEGG" id="bgv:CAL12_07335"/>
<reference evidence="2 3" key="1">
    <citation type="submission" date="2017-05" db="EMBL/GenBank/DDBJ databases">
        <title>Complete and WGS of Bordetella genogroups.</title>
        <authorList>
            <person name="Spilker T."/>
            <person name="LiPuma J."/>
        </authorList>
    </citation>
    <scope>NUCLEOTIDE SEQUENCE [LARGE SCALE GENOMIC DNA]</scope>
    <source>
        <strain evidence="2 3">AU19157</strain>
    </source>
</reference>
<feature type="compositionally biased region" description="Polar residues" evidence="1">
    <location>
        <begin position="276"/>
        <end position="286"/>
    </location>
</feature>
<evidence type="ECO:0000313" key="3">
    <source>
        <dbReference type="Proteomes" id="UP000194151"/>
    </source>
</evidence>
<dbReference type="EMBL" id="CP021108">
    <property type="protein sequence ID" value="ARP80670.1"/>
    <property type="molecule type" value="Genomic_DNA"/>
</dbReference>
<evidence type="ECO:0000313" key="2">
    <source>
        <dbReference type="EMBL" id="ARP80670.1"/>
    </source>
</evidence>
<dbReference type="STRING" id="1416806.CAL12_07335"/>
<organism evidence="2 3">
    <name type="scientific">Bordetella genomosp. 8</name>
    <dbReference type="NCBI Taxonomy" id="1416806"/>
    <lineage>
        <taxon>Bacteria</taxon>
        <taxon>Pseudomonadati</taxon>
        <taxon>Pseudomonadota</taxon>
        <taxon>Betaproteobacteria</taxon>
        <taxon>Burkholderiales</taxon>
        <taxon>Alcaligenaceae</taxon>
        <taxon>Bordetella</taxon>
    </lineage>
</organism>
<dbReference type="AlphaFoldDB" id="A0A1W6YHY5"/>
<sequence length="286" mass="30825">MFPTVSDHRPRIVDTLRVIHATQTGRELLHDFRTLGERGKHPTIALADGGDIPRKEAEKPHCLYLAADSLTAGATRIGVPPEVEQAPSMLLRLTQVRNALAGRSPESRFTKSPTDVLDVWLDPVSTVVKFRKELEVHERTPSASQATESRRHSMSTPLIVGQAPIDGESPIAPGGGRGFLCIPLRKDSRPAYGPVVAVDPTDATEIARPGKARLAFRWAAQQVQKFAGFMGRQDVADDCRPRGEPAALKEAKLGHRRTSIPGDIPPVSARDGGTGNSANGTAHNGE</sequence>
<name>A0A1W6YHY5_9BORD</name>
<feature type="region of interest" description="Disordered" evidence="1">
    <location>
        <begin position="250"/>
        <end position="286"/>
    </location>
</feature>
<dbReference type="Proteomes" id="UP000194151">
    <property type="component" value="Chromosome"/>
</dbReference>
<keyword evidence="3" id="KW-1185">Reference proteome</keyword>
<gene>
    <name evidence="2" type="ORF">CAL12_07335</name>
</gene>
<proteinExistence type="predicted"/>
<accession>A0A1W6YHY5</accession>
<evidence type="ECO:0000256" key="1">
    <source>
        <dbReference type="SAM" id="MobiDB-lite"/>
    </source>
</evidence>
<protein>
    <submittedName>
        <fullName evidence="2">Uncharacterized protein</fullName>
    </submittedName>
</protein>